<dbReference type="EMBL" id="JH818863">
    <property type="protein sequence ID" value="EKC32259.1"/>
    <property type="molecule type" value="Genomic_DNA"/>
</dbReference>
<dbReference type="PANTHER" id="PTHR15683:SF8">
    <property type="entry name" value="SCAFFOLD ATTACHMENT FACTOR B, ISOFORM B"/>
    <property type="match status" value="1"/>
</dbReference>
<dbReference type="InParanoid" id="K1QME3"/>
<keyword evidence="2" id="KW-0539">Nucleus</keyword>
<dbReference type="GO" id="GO:0006357">
    <property type="term" value="P:regulation of transcription by RNA polymerase II"/>
    <property type="evidence" value="ECO:0007669"/>
    <property type="project" value="TreeGrafter"/>
</dbReference>
<dbReference type="AlphaFoldDB" id="K1QME3"/>
<dbReference type="PROSITE" id="PS50102">
    <property type="entry name" value="RRM"/>
    <property type="match status" value="1"/>
</dbReference>
<dbReference type="Gene3D" id="3.30.70.330">
    <property type="match status" value="1"/>
</dbReference>
<dbReference type="SMART" id="SM00360">
    <property type="entry name" value="RRM"/>
    <property type="match status" value="1"/>
</dbReference>
<evidence type="ECO:0000256" key="2">
    <source>
        <dbReference type="ARBA" id="ARBA00023242"/>
    </source>
</evidence>
<dbReference type="PANTHER" id="PTHR15683">
    <property type="entry name" value="SCAFFOLD ATTACHMENT FACTOR B-RELATED"/>
    <property type="match status" value="1"/>
</dbReference>
<proteinExistence type="predicted"/>
<dbReference type="InterPro" id="IPR035979">
    <property type="entry name" value="RBD_domain_sf"/>
</dbReference>
<feature type="region of interest" description="Disordered" evidence="3">
    <location>
        <begin position="109"/>
        <end position="147"/>
    </location>
</feature>
<organism evidence="4">
    <name type="scientific">Magallana gigas</name>
    <name type="common">Pacific oyster</name>
    <name type="synonym">Crassostrea gigas</name>
    <dbReference type="NCBI Taxonomy" id="29159"/>
    <lineage>
        <taxon>Eukaryota</taxon>
        <taxon>Metazoa</taxon>
        <taxon>Spiralia</taxon>
        <taxon>Lophotrochozoa</taxon>
        <taxon>Mollusca</taxon>
        <taxon>Bivalvia</taxon>
        <taxon>Autobranchia</taxon>
        <taxon>Pteriomorphia</taxon>
        <taxon>Ostreida</taxon>
        <taxon>Ostreoidea</taxon>
        <taxon>Ostreidae</taxon>
        <taxon>Magallana</taxon>
    </lineage>
</organism>
<feature type="compositionally biased region" description="Basic and acidic residues" evidence="3">
    <location>
        <begin position="109"/>
        <end position="127"/>
    </location>
</feature>
<gene>
    <name evidence="4" type="ORF">CGI_10026249</name>
</gene>
<evidence type="ECO:0000256" key="3">
    <source>
        <dbReference type="SAM" id="MobiDB-lite"/>
    </source>
</evidence>
<evidence type="ECO:0000256" key="1">
    <source>
        <dbReference type="ARBA" id="ARBA00004123"/>
    </source>
</evidence>
<dbReference type="HOGENOM" id="CLU_804759_0_0_1"/>
<sequence length="345" mass="38398">MLADLMMNYSFESTKKKASKPVLVPSCNLWVSGINSSTRANDLKALFNKHVKVVAAKIMTNARSPDSSCFGYIILSSIEDAKKCIASLNNTRLNGNTISLTFDKAGEGRISSRDRSVSSKDQGDKPRRVIHLNWKPGGGEGRGWQSSSGWMRNHRIGYFKSRSAMSHSYDQESNRRNGVEEATGADSSGTTGSGAAGERVGGTAASGTDQVTLVCMFYIREEEERLRFEEEQRIVVFEEEQRRLVAEEMRIREEERMRFIEPVMETGLGNQGIPQMTGLGASIEMRGEDIRHIMKIGSTETDTVQSGTKPGRKKSENGKSRGKKENVRKGKEEIERKGRRKDKSS</sequence>
<dbReference type="GO" id="GO:0005634">
    <property type="term" value="C:nucleus"/>
    <property type="evidence" value="ECO:0007669"/>
    <property type="project" value="UniProtKB-SubCell"/>
</dbReference>
<dbReference type="SUPFAM" id="SSF54928">
    <property type="entry name" value="RNA-binding domain, RBD"/>
    <property type="match status" value="1"/>
</dbReference>
<accession>K1QME3</accession>
<dbReference type="GO" id="GO:0050684">
    <property type="term" value="P:regulation of mRNA processing"/>
    <property type="evidence" value="ECO:0007669"/>
    <property type="project" value="TreeGrafter"/>
</dbReference>
<dbReference type="Pfam" id="PF00076">
    <property type="entry name" value="RRM_1"/>
    <property type="match status" value="1"/>
</dbReference>
<comment type="subcellular location">
    <subcellularLocation>
        <location evidence="1">Nucleus</location>
    </subcellularLocation>
</comment>
<protein>
    <submittedName>
        <fullName evidence="4">Scaffold attachment factor B2</fullName>
    </submittedName>
</protein>
<dbReference type="GO" id="GO:0003723">
    <property type="term" value="F:RNA binding"/>
    <property type="evidence" value="ECO:0007669"/>
    <property type="project" value="UniProtKB-UniRule"/>
</dbReference>
<dbReference type="GO" id="GO:0043565">
    <property type="term" value="F:sequence-specific DNA binding"/>
    <property type="evidence" value="ECO:0007669"/>
    <property type="project" value="TreeGrafter"/>
</dbReference>
<dbReference type="CDD" id="cd12417">
    <property type="entry name" value="RRM_SAFB_like"/>
    <property type="match status" value="1"/>
</dbReference>
<dbReference type="InterPro" id="IPR012677">
    <property type="entry name" value="Nucleotide-bd_a/b_plait_sf"/>
</dbReference>
<name>K1QME3_MAGGI</name>
<feature type="compositionally biased region" description="Basic and acidic residues" evidence="3">
    <location>
        <begin position="169"/>
        <end position="179"/>
    </location>
</feature>
<feature type="region of interest" description="Disordered" evidence="3">
    <location>
        <begin position="295"/>
        <end position="345"/>
    </location>
</feature>
<feature type="region of interest" description="Disordered" evidence="3">
    <location>
        <begin position="167"/>
        <end position="203"/>
    </location>
</feature>
<reference evidence="4" key="1">
    <citation type="journal article" date="2012" name="Nature">
        <title>The oyster genome reveals stress adaptation and complexity of shell formation.</title>
        <authorList>
            <person name="Zhang G."/>
            <person name="Fang X."/>
            <person name="Guo X."/>
            <person name="Li L."/>
            <person name="Luo R."/>
            <person name="Xu F."/>
            <person name="Yang P."/>
            <person name="Zhang L."/>
            <person name="Wang X."/>
            <person name="Qi H."/>
            <person name="Xiong Z."/>
            <person name="Que H."/>
            <person name="Xie Y."/>
            <person name="Holland P.W."/>
            <person name="Paps J."/>
            <person name="Zhu Y."/>
            <person name="Wu F."/>
            <person name="Chen Y."/>
            <person name="Wang J."/>
            <person name="Peng C."/>
            <person name="Meng J."/>
            <person name="Yang L."/>
            <person name="Liu J."/>
            <person name="Wen B."/>
            <person name="Zhang N."/>
            <person name="Huang Z."/>
            <person name="Zhu Q."/>
            <person name="Feng Y."/>
            <person name="Mount A."/>
            <person name="Hedgecock D."/>
            <person name="Xu Z."/>
            <person name="Liu Y."/>
            <person name="Domazet-Loso T."/>
            <person name="Du Y."/>
            <person name="Sun X."/>
            <person name="Zhang S."/>
            <person name="Liu B."/>
            <person name="Cheng P."/>
            <person name="Jiang X."/>
            <person name="Li J."/>
            <person name="Fan D."/>
            <person name="Wang W."/>
            <person name="Fu W."/>
            <person name="Wang T."/>
            <person name="Wang B."/>
            <person name="Zhang J."/>
            <person name="Peng Z."/>
            <person name="Li Y."/>
            <person name="Li N."/>
            <person name="Wang J."/>
            <person name="Chen M."/>
            <person name="He Y."/>
            <person name="Tan F."/>
            <person name="Song X."/>
            <person name="Zheng Q."/>
            <person name="Huang R."/>
            <person name="Yang H."/>
            <person name="Du X."/>
            <person name="Chen L."/>
            <person name="Yang M."/>
            <person name="Gaffney P.M."/>
            <person name="Wang S."/>
            <person name="Luo L."/>
            <person name="She Z."/>
            <person name="Ming Y."/>
            <person name="Huang W."/>
            <person name="Zhang S."/>
            <person name="Huang B."/>
            <person name="Zhang Y."/>
            <person name="Qu T."/>
            <person name="Ni P."/>
            <person name="Miao G."/>
            <person name="Wang J."/>
            <person name="Wang Q."/>
            <person name="Steinberg C.E."/>
            <person name="Wang H."/>
            <person name="Li N."/>
            <person name="Qian L."/>
            <person name="Zhang G."/>
            <person name="Li Y."/>
            <person name="Yang H."/>
            <person name="Liu X."/>
            <person name="Wang J."/>
            <person name="Yin Y."/>
            <person name="Wang J."/>
        </authorList>
    </citation>
    <scope>NUCLEOTIDE SEQUENCE [LARGE SCALE GENOMIC DNA]</scope>
    <source>
        <strain evidence="4">05x7-T-G4-1.051#20</strain>
    </source>
</reference>
<evidence type="ECO:0000313" key="4">
    <source>
        <dbReference type="EMBL" id="EKC32259.1"/>
    </source>
</evidence>
<dbReference type="InterPro" id="IPR000504">
    <property type="entry name" value="RRM_dom"/>
</dbReference>
<feature type="compositionally biased region" description="Polar residues" evidence="3">
    <location>
        <begin position="298"/>
        <end position="308"/>
    </location>
</feature>
<dbReference type="InterPro" id="IPR051738">
    <property type="entry name" value="SAF_Modulators"/>
</dbReference>
<feature type="compositionally biased region" description="Basic and acidic residues" evidence="3">
    <location>
        <begin position="313"/>
        <end position="336"/>
    </location>
</feature>